<evidence type="ECO:0000313" key="2">
    <source>
        <dbReference type="Proteomes" id="UP001620645"/>
    </source>
</evidence>
<dbReference type="EMBL" id="JBICCN010000440">
    <property type="protein sequence ID" value="KAL3068801.1"/>
    <property type="molecule type" value="Genomic_DNA"/>
</dbReference>
<sequence length="79" mass="9130">MNSSKPMGGIAKEKMLRFNDTVKIGEATADYDRKTLPNVEVVPLLAEQYKADAHNVMEMYMEDKKMTRMLLRFNQKCTL</sequence>
<dbReference type="Proteomes" id="UP001620645">
    <property type="component" value="Unassembled WGS sequence"/>
</dbReference>
<accession>A0ABD2HV05</accession>
<dbReference type="AlphaFoldDB" id="A0ABD2HV05"/>
<keyword evidence="2" id="KW-1185">Reference proteome</keyword>
<comment type="caution">
    <text evidence="1">The sequence shown here is derived from an EMBL/GenBank/DDBJ whole genome shotgun (WGS) entry which is preliminary data.</text>
</comment>
<organism evidence="1 2">
    <name type="scientific">Heterodera schachtii</name>
    <name type="common">Sugarbeet cyst nematode worm</name>
    <name type="synonym">Tylenchus schachtii</name>
    <dbReference type="NCBI Taxonomy" id="97005"/>
    <lineage>
        <taxon>Eukaryota</taxon>
        <taxon>Metazoa</taxon>
        <taxon>Ecdysozoa</taxon>
        <taxon>Nematoda</taxon>
        <taxon>Chromadorea</taxon>
        <taxon>Rhabditida</taxon>
        <taxon>Tylenchina</taxon>
        <taxon>Tylenchomorpha</taxon>
        <taxon>Tylenchoidea</taxon>
        <taxon>Heteroderidae</taxon>
        <taxon>Heteroderinae</taxon>
        <taxon>Heterodera</taxon>
    </lineage>
</organism>
<evidence type="ECO:0000313" key="1">
    <source>
        <dbReference type="EMBL" id="KAL3068801.1"/>
    </source>
</evidence>
<evidence type="ECO:0008006" key="3">
    <source>
        <dbReference type="Google" id="ProtNLM"/>
    </source>
</evidence>
<gene>
    <name evidence="1" type="ORF">niasHS_017367</name>
</gene>
<name>A0ABD2HV05_HETSC</name>
<proteinExistence type="predicted"/>
<protein>
    <recommendedName>
        <fullName evidence="3">Gland protein</fullName>
    </recommendedName>
</protein>
<reference evidence="1 2" key="1">
    <citation type="submission" date="2024-10" db="EMBL/GenBank/DDBJ databases">
        <authorList>
            <person name="Kim D."/>
        </authorList>
    </citation>
    <scope>NUCLEOTIDE SEQUENCE [LARGE SCALE GENOMIC DNA]</scope>
    <source>
        <strain evidence="1">Taebaek</strain>
    </source>
</reference>